<name>A0ABR3Q3F1_9TREE</name>
<evidence type="ECO:0000256" key="5">
    <source>
        <dbReference type="ARBA" id="ARBA00023274"/>
    </source>
</evidence>
<comment type="subcellular location">
    <subcellularLocation>
        <location evidence="1">Mitochondrion</location>
    </subcellularLocation>
</comment>
<sequence>MPPANLTSLLSSLRAPIFNTAAVASNARTGAKYLRKRLRGPSVLNYVPTFPRLKDLNRITASNKYAGWDGLATPEQPGGLYQLPKHLLVPDGFEEIPRLAKPGPRIKGQEANLKLAGWVEDYTEYVRFEDVGKRRARGKGAPKKGQGKRSQLKGGKKK</sequence>
<dbReference type="Pfam" id="PF08293">
    <property type="entry name" value="MRP-S33"/>
    <property type="match status" value="1"/>
</dbReference>
<reference evidence="8 9" key="1">
    <citation type="submission" date="2023-08" db="EMBL/GenBank/DDBJ databases">
        <title>Annotated Genome Sequence of Vanrija albida AlHP1.</title>
        <authorList>
            <person name="Herzog R."/>
        </authorList>
    </citation>
    <scope>NUCLEOTIDE SEQUENCE [LARGE SCALE GENOMIC DNA]</scope>
    <source>
        <strain evidence="8 9">AlHP1</strain>
    </source>
</reference>
<feature type="compositionally biased region" description="Basic residues" evidence="7">
    <location>
        <begin position="134"/>
        <end position="158"/>
    </location>
</feature>
<keyword evidence="4" id="KW-0496">Mitochondrion</keyword>
<dbReference type="InterPro" id="IPR013219">
    <property type="entry name" value="Ribosomal_mS33"/>
</dbReference>
<comment type="similarity">
    <text evidence="2">Belongs to the mitochondrion-specific ribosomal protein mS33 family.</text>
</comment>
<gene>
    <name evidence="8" type="ORF">Q8F55_005964</name>
</gene>
<accession>A0ABR3Q3F1</accession>
<evidence type="ECO:0000313" key="9">
    <source>
        <dbReference type="Proteomes" id="UP001565368"/>
    </source>
</evidence>
<proteinExistence type="inferred from homology"/>
<feature type="region of interest" description="Disordered" evidence="7">
    <location>
        <begin position="133"/>
        <end position="158"/>
    </location>
</feature>
<protein>
    <recommendedName>
        <fullName evidence="6">Small ribosomal subunit protein mS33</fullName>
    </recommendedName>
</protein>
<dbReference type="EMBL" id="JBBXJM010000004">
    <property type="protein sequence ID" value="KAL1409137.1"/>
    <property type="molecule type" value="Genomic_DNA"/>
</dbReference>
<evidence type="ECO:0000256" key="6">
    <source>
        <dbReference type="ARBA" id="ARBA00035132"/>
    </source>
</evidence>
<evidence type="ECO:0000256" key="7">
    <source>
        <dbReference type="SAM" id="MobiDB-lite"/>
    </source>
</evidence>
<dbReference type="PANTHER" id="PTHR13362:SF2">
    <property type="entry name" value="SMALL RIBOSOMAL SUBUNIT PROTEIN MS33"/>
    <property type="match status" value="1"/>
</dbReference>
<dbReference type="PANTHER" id="PTHR13362">
    <property type="entry name" value="MITOCHONDRIAL RIBOSOMAL PROTEIN S33"/>
    <property type="match status" value="1"/>
</dbReference>
<evidence type="ECO:0000256" key="4">
    <source>
        <dbReference type="ARBA" id="ARBA00023128"/>
    </source>
</evidence>
<evidence type="ECO:0000313" key="8">
    <source>
        <dbReference type="EMBL" id="KAL1409137.1"/>
    </source>
</evidence>
<comment type="caution">
    <text evidence="8">The sequence shown here is derived from an EMBL/GenBank/DDBJ whole genome shotgun (WGS) entry which is preliminary data.</text>
</comment>
<dbReference type="Proteomes" id="UP001565368">
    <property type="component" value="Unassembled WGS sequence"/>
</dbReference>
<evidence type="ECO:0000256" key="2">
    <source>
        <dbReference type="ARBA" id="ARBA00008970"/>
    </source>
</evidence>
<keyword evidence="9" id="KW-1185">Reference proteome</keyword>
<keyword evidence="3" id="KW-0689">Ribosomal protein</keyword>
<dbReference type="RefSeq" id="XP_069209081.1">
    <property type="nucleotide sequence ID" value="XM_069354439.1"/>
</dbReference>
<keyword evidence="5" id="KW-0687">Ribonucleoprotein</keyword>
<dbReference type="GeneID" id="95987007"/>
<organism evidence="8 9">
    <name type="scientific">Vanrija albida</name>
    <dbReference type="NCBI Taxonomy" id="181172"/>
    <lineage>
        <taxon>Eukaryota</taxon>
        <taxon>Fungi</taxon>
        <taxon>Dikarya</taxon>
        <taxon>Basidiomycota</taxon>
        <taxon>Agaricomycotina</taxon>
        <taxon>Tremellomycetes</taxon>
        <taxon>Trichosporonales</taxon>
        <taxon>Trichosporonaceae</taxon>
        <taxon>Vanrija</taxon>
    </lineage>
</organism>
<evidence type="ECO:0000256" key="3">
    <source>
        <dbReference type="ARBA" id="ARBA00022980"/>
    </source>
</evidence>
<evidence type="ECO:0000256" key="1">
    <source>
        <dbReference type="ARBA" id="ARBA00004173"/>
    </source>
</evidence>